<evidence type="ECO:0000313" key="4">
    <source>
        <dbReference type="Proteomes" id="UP000053244"/>
    </source>
</evidence>
<keyword evidence="2" id="KW-0812">Transmembrane</keyword>
<keyword evidence="2" id="KW-1133">Transmembrane helix</keyword>
<proteinExistence type="predicted"/>
<organism evidence="3 4">
    <name type="scientific">Actinoplanes awajinensis subsp. mycoplanecinus</name>
    <dbReference type="NCBI Taxonomy" id="135947"/>
    <lineage>
        <taxon>Bacteria</taxon>
        <taxon>Bacillati</taxon>
        <taxon>Actinomycetota</taxon>
        <taxon>Actinomycetes</taxon>
        <taxon>Micromonosporales</taxon>
        <taxon>Micromonosporaceae</taxon>
        <taxon>Actinoplanes</taxon>
    </lineage>
</organism>
<reference evidence="3 4" key="1">
    <citation type="submission" date="2015-10" db="EMBL/GenBank/DDBJ databases">
        <authorList>
            <person name="Gilbert D.G."/>
        </authorList>
    </citation>
    <scope>NUCLEOTIDE SEQUENCE [LARGE SCALE GENOMIC DNA]</scope>
    <source>
        <strain evidence="3 4">NRRL B-16712</strain>
    </source>
</reference>
<protein>
    <submittedName>
        <fullName evidence="3">Uncharacterized protein</fullName>
    </submittedName>
</protein>
<evidence type="ECO:0000256" key="2">
    <source>
        <dbReference type="SAM" id="Phobius"/>
    </source>
</evidence>
<name>A0A117MN48_9ACTN</name>
<gene>
    <name evidence="3" type="ORF">ADL15_37825</name>
</gene>
<dbReference type="RefSeq" id="WP_067701868.1">
    <property type="nucleotide sequence ID" value="NZ_LLZH01000306.1"/>
</dbReference>
<feature type="transmembrane region" description="Helical" evidence="2">
    <location>
        <begin position="21"/>
        <end position="39"/>
    </location>
</feature>
<keyword evidence="4" id="KW-1185">Reference proteome</keyword>
<dbReference type="EMBL" id="LLZH01000306">
    <property type="protein sequence ID" value="KUL26457.1"/>
    <property type="molecule type" value="Genomic_DNA"/>
</dbReference>
<evidence type="ECO:0000256" key="1">
    <source>
        <dbReference type="SAM" id="MobiDB-lite"/>
    </source>
</evidence>
<comment type="caution">
    <text evidence="3">The sequence shown here is derived from an EMBL/GenBank/DDBJ whole genome shotgun (WGS) entry which is preliminary data.</text>
</comment>
<accession>A0A117MN48</accession>
<dbReference type="OrthoDB" id="3267875at2"/>
<dbReference type="AlphaFoldDB" id="A0A117MN48"/>
<feature type="compositionally biased region" description="Low complexity" evidence="1">
    <location>
        <begin position="73"/>
        <end position="86"/>
    </location>
</feature>
<feature type="region of interest" description="Disordered" evidence="1">
    <location>
        <begin position="52"/>
        <end position="103"/>
    </location>
</feature>
<feature type="compositionally biased region" description="Polar residues" evidence="1">
    <location>
        <begin position="56"/>
        <end position="68"/>
    </location>
</feature>
<evidence type="ECO:0000313" key="3">
    <source>
        <dbReference type="EMBL" id="KUL26457.1"/>
    </source>
</evidence>
<keyword evidence="2" id="KW-0472">Membrane</keyword>
<sequence length="103" mass="10890">MYAWIWRKLPGGLWSRLTMSIVMLAAVGSLLWYVIFPWATPLLPFDDVQVGDTGQIDPNSVNPNSEVSPGTVPSAGPDASAPDAIPYSTTSNQPDSGGLAGDD</sequence>
<dbReference type="Proteomes" id="UP000053244">
    <property type="component" value="Unassembled WGS sequence"/>
</dbReference>